<dbReference type="InParanoid" id="M1DYK1"/>
<organism evidence="2 3">
    <name type="scientific">Solanum tuberosum</name>
    <name type="common">Potato</name>
    <dbReference type="NCBI Taxonomy" id="4113"/>
    <lineage>
        <taxon>Eukaryota</taxon>
        <taxon>Viridiplantae</taxon>
        <taxon>Streptophyta</taxon>
        <taxon>Embryophyta</taxon>
        <taxon>Tracheophyta</taxon>
        <taxon>Spermatophyta</taxon>
        <taxon>Magnoliopsida</taxon>
        <taxon>eudicotyledons</taxon>
        <taxon>Gunneridae</taxon>
        <taxon>Pentapetalae</taxon>
        <taxon>asterids</taxon>
        <taxon>lamiids</taxon>
        <taxon>Solanales</taxon>
        <taxon>Solanaceae</taxon>
        <taxon>Solanoideae</taxon>
        <taxon>Solaneae</taxon>
        <taxon>Solanum</taxon>
    </lineage>
</organism>
<keyword evidence="3" id="KW-1185">Reference proteome</keyword>
<dbReference type="AlphaFoldDB" id="M1DYK1"/>
<protein>
    <submittedName>
        <fullName evidence="2">Integrase core domain containing protein</fullName>
    </submittedName>
</protein>
<accession>M1DYK1</accession>
<dbReference type="PaxDb" id="4113-PGSC0003DMT400096493"/>
<dbReference type="Proteomes" id="UP000011115">
    <property type="component" value="Unassembled WGS sequence"/>
</dbReference>
<feature type="region of interest" description="Disordered" evidence="1">
    <location>
        <begin position="150"/>
        <end position="212"/>
    </location>
</feature>
<evidence type="ECO:0000256" key="1">
    <source>
        <dbReference type="SAM" id="MobiDB-lite"/>
    </source>
</evidence>
<dbReference type="Gramene" id="PGSC0003DMT400096493">
    <property type="protein sequence ID" value="PGSC0003DMT400096493"/>
    <property type="gene ID" value="PGSC0003DMG400046064"/>
</dbReference>
<reference evidence="2" key="2">
    <citation type="submission" date="2015-06" db="UniProtKB">
        <authorList>
            <consortium name="EnsemblPlants"/>
        </authorList>
    </citation>
    <scope>IDENTIFICATION</scope>
    <source>
        <strain evidence="2">DM1-3 516 R44</strain>
    </source>
</reference>
<dbReference type="EnsemblPlants" id="PGSC0003DMT400096493">
    <property type="protein sequence ID" value="PGSC0003DMT400096493"/>
    <property type="gene ID" value="PGSC0003DMG400046064"/>
</dbReference>
<evidence type="ECO:0000313" key="2">
    <source>
        <dbReference type="EnsemblPlants" id="PGSC0003DMT400096493"/>
    </source>
</evidence>
<reference evidence="3" key="1">
    <citation type="journal article" date="2011" name="Nature">
        <title>Genome sequence and analysis of the tuber crop potato.</title>
        <authorList>
            <consortium name="The Potato Genome Sequencing Consortium"/>
        </authorList>
    </citation>
    <scope>NUCLEOTIDE SEQUENCE [LARGE SCALE GENOMIC DNA]</scope>
    <source>
        <strain evidence="3">cv. DM1-3 516 R44</strain>
    </source>
</reference>
<evidence type="ECO:0000313" key="3">
    <source>
        <dbReference type="Proteomes" id="UP000011115"/>
    </source>
</evidence>
<name>M1DYK1_SOLTU</name>
<sequence>MAKFFWLLVQNRVSPTQADNVLTWECAVIVASLVAEIEVNFAHMATKTLDIGLIRDEANIVAPRGEPHVEVPLLGTDLVADVEQMQGDDLAPPATTNMPQLPHLQLPLVSLRADLDTLLAPPETETKLFPAIPIDNTVLDALFRDEILPPASSHHAGKCPRYSRASDDTEARRVGKKERQQTEAAQKASIVDEELHQQQAREIGVGASSSMSTTDGVVRVDMSTTDGAVRVDVSTTEGVEMVDVATTDGDPCVDLSGFEKPDPLIC</sequence>
<dbReference type="HOGENOM" id="CLU_028647_0_1_1"/>
<feature type="compositionally biased region" description="Basic and acidic residues" evidence="1">
    <location>
        <begin position="164"/>
        <end position="181"/>
    </location>
</feature>
<proteinExistence type="predicted"/>